<sequence length="226" mass="26315">MKQNILDQLKSFGIPVKAPDEKIIYSDLLSSGQVLQISNGYSFEKSLSCDHNWKVYHENIFAYLKTLPQEEANDIINKLDYQDWHWEWVTKTAGTKTDNQYEWFFLEIDNCVEAACLIYFPKESALQPSENIFYIEFLAIAPWNRFTPLEEKRYRGLGSILLLRSVKFLAQKYANSGRFSLHSLAQAESYYVNKLKMQHLSINDKPSLKYFELPENVVNSVFGEVA</sequence>
<evidence type="ECO:0000313" key="1">
    <source>
        <dbReference type="EMBL" id="RSO59666.1"/>
    </source>
</evidence>
<name>A0A429K6P5_9GAMM</name>
<proteinExistence type="predicted"/>
<reference evidence="1 2" key="1">
    <citation type="submission" date="2018-10" db="EMBL/GenBank/DDBJ databases">
        <title>GWAS and RNA-Seq identify cryptic mechanisms of antimicrobial resistance in Acinetobacter baumannii.</title>
        <authorList>
            <person name="Sahl J.W."/>
        </authorList>
    </citation>
    <scope>NUCLEOTIDE SEQUENCE [LARGE SCALE GENOMIC DNA]</scope>
    <source>
        <strain evidence="1 2">TG41018</strain>
    </source>
</reference>
<comment type="caution">
    <text evidence="1">The sequence shown here is derived from an EMBL/GenBank/DDBJ whole genome shotgun (WGS) entry which is preliminary data.</text>
</comment>
<dbReference type="AlphaFoldDB" id="A0A429K6P5"/>
<gene>
    <name evidence="1" type="ORF">EA756_04305</name>
</gene>
<evidence type="ECO:0008006" key="3">
    <source>
        <dbReference type="Google" id="ProtNLM"/>
    </source>
</evidence>
<dbReference type="EMBL" id="RFES01000002">
    <property type="protein sequence ID" value="RSO59666.1"/>
    <property type="molecule type" value="Genomic_DNA"/>
</dbReference>
<dbReference type="RefSeq" id="WP_125698155.1">
    <property type="nucleotide sequence ID" value="NZ_RFES01000002.1"/>
</dbReference>
<dbReference type="Proteomes" id="UP000276905">
    <property type="component" value="Unassembled WGS sequence"/>
</dbReference>
<protein>
    <recommendedName>
        <fullName evidence="3">N-acetyltransferase</fullName>
    </recommendedName>
</protein>
<organism evidence="1 2">
    <name type="scientific">Acinetobacter lactucae</name>
    <dbReference type="NCBI Taxonomy" id="1785128"/>
    <lineage>
        <taxon>Bacteria</taxon>
        <taxon>Pseudomonadati</taxon>
        <taxon>Pseudomonadota</taxon>
        <taxon>Gammaproteobacteria</taxon>
        <taxon>Moraxellales</taxon>
        <taxon>Moraxellaceae</taxon>
        <taxon>Acinetobacter</taxon>
        <taxon>Acinetobacter calcoaceticus/baumannii complex</taxon>
    </lineage>
</organism>
<accession>A0A429K6P5</accession>
<evidence type="ECO:0000313" key="2">
    <source>
        <dbReference type="Proteomes" id="UP000276905"/>
    </source>
</evidence>